<reference evidence="1 2" key="1">
    <citation type="submission" date="2021-07" db="EMBL/GenBank/DDBJ databases">
        <title>Clostridium weizhouense sp. nov., an anaerobic bacterium isolated from activated sludge of Petroleum wastewater.</title>
        <authorList>
            <person name="Li Q."/>
        </authorList>
    </citation>
    <scope>NUCLEOTIDE SEQUENCE [LARGE SCALE GENOMIC DNA]</scope>
    <source>
        <strain evidence="1 2">YB-6</strain>
    </source>
</reference>
<evidence type="ECO:0008006" key="3">
    <source>
        <dbReference type="Google" id="ProtNLM"/>
    </source>
</evidence>
<dbReference type="EMBL" id="JAHXPT010000009">
    <property type="protein sequence ID" value="MBW6410718.1"/>
    <property type="molecule type" value="Genomic_DNA"/>
</dbReference>
<dbReference type="Proteomes" id="UP001519921">
    <property type="component" value="Unassembled WGS sequence"/>
</dbReference>
<proteinExistence type="predicted"/>
<dbReference type="PANTHER" id="PTHR35984:SF1">
    <property type="entry name" value="PERIPLASMIC SERINE PROTEASE"/>
    <property type="match status" value="1"/>
</dbReference>
<dbReference type="PANTHER" id="PTHR35984">
    <property type="entry name" value="PERIPLASMIC SERINE PROTEASE"/>
    <property type="match status" value="1"/>
</dbReference>
<dbReference type="Pfam" id="PF01972">
    <property type="entry name" value="SDH_protease"/>
    <property type="match status" value="1"/>
</dbReference>
<comment type="caution">
    <text evidence="1">The sequence shown here is derived from an EMBL/GenBank/DDBJ whole genome shotgun (WGS) entry which is preliminary data.</text>
</comment>
<dbReference type="Gene3D" id="3.90.226.10">
    <property type="entry name" value="2-enoyl-CoA Hydratase, Chain A, domain 1"/>
    <property type="match status" value="1"/>
</dbReference>
<evidence type="ECO:0000313" key="1">
    <source>
        <dbReference type="EMBL" id="MBW6410718.1"/>
    </source>
</evidence>
<sequence>MDNNRKSLIKEISEIRNSKVICYICGDRKNVSIRIAPDIIPIFYNQLKNIDKNDKIDLILYTKGGDVLTALRLVELIYEFTDNFSVIVPYKAYSSGTLICLGASEIVMGKMSELSPVDPNIITPFNTKDNDLQNQLPINVEDVYSFISLAKDIVGIKTDESLMNMFMKLTQYVHPLAAGSVYRTHALIRSIAKKLLLIHMDYKDEYKINEIVNILTERLPSHNYMITRKEAKEDIKLPVTYCDDAFEKKIWDLYKTYENDFMLNTPFVAENCADNNGDFSVYSGIIETLNESNAYIFEGNVERMNMNINIINQGWRRI</sequence>
<name>A0ABS7APX7_9CLOT</name>
<dbReference type="InterPro" id="IPR002825">
    <property type="entry name" value="Pept_S49_ser-pept_pro"/>
</dbReference>
<dbReference type="RefSeq" id="WP_219780185.1">
    <property type="nucleotide sequence ID" value="NZ_JAHXPT010000009.1"/>
</dbReference>
<dbReference type="SUPFAM" id="SSF52096">
    <property type="entry name" value="ClpP/crotonase"/>
    <property type="match status" value="1"/>
</dbReference>
<keyword evidence="2" id="KW-1185">Reference proteome</keyword>
<evidence type="ECO:0000313" key="2">
    <source>
        <dbReference type="Proteomes" id="UP001519921"/>
    </source>
</evidence>
<protein>
    <recommendedName>
        <fullName evidence="3">Serine dehydrogenase proteinase</fullName>
    </recommendedName>
</protein>
<gene>
    <name evidence="1" type="ORF">KYD98_11500</name>
</gene>
<accession>A0ABS7APX7</accession>
<organism evidence="1 2">
    <name type="scientific">Clostridium weizhouense</name>
    <dbReference type="NCBI Taxonomy" id="2859781"/>
    <lineage>
        <taxon>Bacteria</taxon>
        <taxon>Bacillati</taxon>
        <taxon>Bacillota</taxon>
        <taxon>Clostridia</taxon>
        <taxon>Eubacteriales</taxon>
        <taxon>Clostridiaceae</taxon>
        <taxon>Clostridium</taxon>
    </lineage>
</organism>
<dbReference type="InterPro" id="IPR029045">
    <property type="entry name" value="ClpP/crotonase-like_dom_sf"/>
</dbReference>